<evidence type="ECO:0000256" key="1">
    <source>
        <dbReference type="ARBA" id="ARBA00023015"/>
    </source>
</evidence>
<keyword evidence="3" id="KW-0804">Transcription</keyword>
<dbReference type="STRING" id="455432.AWN90_37750"/>
<dbReference type="PANTHER" id="PTHR30055">
    <property type="entry name" value="HTH-TYPE TRANSCRIPTIONAL REGULATOR RUTR"/>
    <property type="match status" value="1"/>
</dbReference>
<evidence type="ECO:0000313" key="7">
    <source>
        <dbReference type="Proteomes" id="UP000076512"/>
    </source>
</evidence>
<evidence type="ECO:0000256" key="3">
    <source>
        <dbReference type="ARBA" id="ARBA00023163"/>
    </source>
</evidence>
<evidence type="ECO:0000256" key="4">
    <source>
        <dbReference type="PROSITE-ProRule" id="PRU00335"/>
    </source>
</evidence>
<dbReference type="PANTHER" id="PTHR30055:SF234">
    <property type="entry name" value="HTH-TYPE TRANSCRIPTIONAL REGULATOR BETI"/>
    <property type="match status" value="1"/>
</dbReference>
<dbReference type="Gene3D" id="1.10.357.10">
    <property type="entry name" value="Tetracycline Repressor, domain 2"/>
    <property type="match status" value="1"/>
</dbReference>
<dbReference type="SUPFAM" id="SSF46689">
    <property type="entry name" value="Homeodomain-like"/>
    <property type="match status" value="1"/>
</dbReference>
<dbReference type="AlphaFoldDB" id="A0A164L3K2"/>
<dbReference type="GO" id="GO:0003700">
    <property type="term" value="F:DNA-binding transcription factor activity"/>
    <property type="evidence" value="ECO:0007669"/>
    <property type="project" value="TreeGrafter"/>
</dbReference>
<keyword evidence="2 4" id="KW-0238">DNA-binding</keyword>
<dbReference type="RefSeq" id="WP_067593146.1">
    <property type="nucleotide sequence ID" value="NZ_JABMCZ010000001.1"/>
</dbReference>
<gene>
    <name evidence="6" type="ORF">AWN90_37750</name>
</gene>
<protein>
    <recommendedName>
        <fullName evidence="5">HTH tetR-type domain-containing protein</fullName>
    </recommendedName>
</protein>
<dbReference type="PROSITE" id="PS50977">
    <property type="entry name" value="HTH_TETR_2"/>
    <property type="match status" value="1"/>
</dbReference>
<feature type="domain" description="HTH tetR-type" evidence="5">
    <location>
        <begin position="16"/>
        <end position="76"/>
    </location>
</feature>
<dbReference type="OrthoDB" id="4539007at2"/>
<name>A0A164L3K2_9NOCA</name>
<comment type="caution">
    <text evidence="6">The sequence shown here is derived from an EMBL/GenBank/DDBJ whole genome shotgun (WGS) entry which is preliminary data.</text>
</comment>
<dbReference type="InterPro" id="IPR009057">
    <property type="entry name" value="Homeodomain-like_sf"/>
</dbReference>
<sequence>MSNAQPGTRTQQQRREAMVGRLIDAAIDTIVDHGYYRTSVSAVCDRAGVSAGALFRHFDTRLSLIARVAEEVSGRILAAYAAAGQHLREQPSPLRAGLAFLADAAESPLVAVWHEMMVAARTDDELRAMIEPAIQKFYNGIHTHTAEIGLLDAVPESAHELALFSMVHMFSGAALTGSVYPRPDLAAYRIPLAEHYVTHTPDLGDLSYDIEQ</sequence>
<organism evidence="6 7">
    <name type="scientific">Nocardia terpenica</name>
    <dbReference type="NCBI Taxonomy" id="455432"/>
    <lineage>
        <taxon>Bacteria</taxon>
        <taxon>Bacillati</taxon>
        <taxon>Actinomycetota</taxon>
        <taxon>Actinomycetes</taxon>
        <taxon>Mycobacteriales</taxon>
        <taxon>Nocardiaceae</taxon>
        <taxon>Nocardia</taxon>
    </lineage>
</organism>
<dbReference type="InterPro" id="IPR050109">
    <property type="entry name" value="HTH-type_TetR-like_transc_reg"/>
</dbReference>
<dbReference type="PRINTS" id="PR00455">
    <property type="entry name" value="HTHTETR"/>
</dbReference>
<keyword evidence="1" id="KW-0805">Transcription regulation</keyword>
<evidence type="ECO:0000256" key="2">
    <source>
        <dbReference type="ARBA" id="ARBA00023125"/>
    </source>
</evidence>
<dbReference type="Proteomes" id="UP000076512">
    <property type="component" value="Unassembled WGS sequence"/>
</dbReference>
<dbReference type="InterPro" id="IPR001647">
    <property type="entry name" value="HTH_TetR"/>
</dbReference>
<proteinExistence type="predicted"/>
<feature type="DNA-binding region" description="H-T-H motif" evidence="4">
    <location>
        <begin position="39"/>
        <end position="58"/>
    </location>
</feature>
<evidence type="ECO:0000313" key="6">
    <source>
        <dbReference type="EMBL" id="KZM71982.1"/>
    </source>
</evidence>
<dbReference type="GO" id="GO:0000976">
    <property type="term" value="F:transcription cis-regulatory region binding"/>
    <property type="evidence" value="ECO:0007669"/>
    <property type="project" value="TreeGrafter"/>
</dbReference>
<dbReference type="EMBL" id="LWGR01000010">
    <property type="protein sequence ID" value="KZM71982.1"/>
    <property type="molecule type" value="Genomic_DNA"/>
</dbReference>
<keyword evidence="7" id="KW-1185">Reference proteome</keyword>
<evidence type="ECO:0000259" key="5">
    <source>
        <dbReference type="PROSITE" id="PS50977"/>
    </source>
</evidence>
<dbReference type="Pfam" id="PF00440">
    <property type="entry name" value="TetR_N"/>
    <property type="match status" value="1"/>
</dbReference>
<accession>A0A164L3K2</accession>
<reference evidence="6 7" key="1">
    <citation type="submission" date="2016-04" db="EMBL/GenBank/DDBJ databases">
        <authorList>
            <person name="Evans L.H."/>
            <person name="Alamgir A."/>
            <person name="Owens N."/>
            <person name="Weber N.D."/>
            <person name="Virtaneva K."/>
            <person name="Barbian K."/>
            <person name="Babar A."/>
            <person name="Rosenke K."/>
        </authorList>
    </citation>
    <scope>NUCLEOTIDE SEQUENCE [LARGE SCALE GENOMIC DNA]</scope>
    <source>
        <strain evidence="6 7">IFM 0406</strain>
    </source>
</reference>